<keyword evidence="1" id="KW-0812">Transmembrane</keyword>
<dbReference type="EMBL" id="CAJPIZ010021649">
    <property type="protein sequence ID" value="CAG2117697.1"/>
    <property type="molecule type" value="Genomic_DNA"/>
</dbReference>
<evidence type="ECO:0000256" key="1">
    <source>
        <dbReference type="SAM" id="Phobius"/>
    </source>
</evidence>
<evidence type="ECO:0000313" key="2">
    <source>
        <dbReference type="EMBL" id="CAD7639057.1"/>
    </source>
</evidence>
<name>A0A7R9LCB7_9ACAR</name>
<dbReference type="AlphaFoldDB" id="A0A7R9LCB7"/>
<keyword evidence="1" id="KW-0472">Membrane</keyword>
<gene>
    <name evidence="2" type="ORF">OSB1V03_LOCUS17650</name>
</gene>
<protein>
    <submittedName>
        <fullName evidence="2">Uncharacterized protein</fullName>
    </submittedName>
</protein>
<sequence length="216" mass="24450">MRALINFYMMYMHTMYALVFKLTEFKTASNNHQAFFAVVVCHRIIMVFAFMSNGFAAMKWFTRQLMLKDTKLSVHDAPLVKYGISKKEFLVENTTMGLFHVKPLTYGAAYLNGLILACLVDHGYSAKIYQSGLAAKTCLTLGLVVVTNTLIGYHRGTELLGELPVFSAWEKGSTDLCLSLLSCYAVIYARESGGRLTRFLSTRYWRPIRAAQQTTY</sequence>
<accession>A0A7R9LCB7</accession>
<feature type="transmembrane region" description="Helical" evidence="1">
    <location>
        <begin position="35"/>
        <end position="58"/>
    </location>
</feature>
<keyword evidence="3" id="KW-1185">Reference proteome</keyword>
<keyword evidence="1" id="KW-1133">Transmembrane helix</keyword>
<dbReference type="EMBL" id="OC876224">
    <property type="protein sequence ID" value="CAD7639057.1"/>
    <property type="molecule type" value="Genomic_DNA"/>
</dbReference>
<dbReference type="Proteomes" id="UP000759131">
    <property type="component" value="Unassembled WGS sequence"/>
</dbReference>
<feature type="non-terminal residue" evidence="2">
    <location>
        <position position="216"/>
    </location>
</feature>
<proteinExistence type="predicted"/>
<reference evidence="2" key="1">
    <citation type="submission" date="2020-11" db="EMBL/GenBank/DDBJ databases">
        <authorList>
            <person name="Tran Van P."/>
        </authorList>
    </citation>
    <scope>NUCLEOTIDE SEQUENCE</scope>
</reference>
<evidence type="ECO:0000313" key="3">
    <source>
        <dbReference type="Proteomes" id="UP000759131"/>
    </source>
</evidence>
<dbReference type="OrthoDB" id="118951at2759"/>
<organism evidence="2">
    <name type="scientific">Medioppia subpectinata</name>
    <dbReference type="NCBI Taxonomy" id="1979941"/>
    <lineage>
        <taxon>Eukaryota</taxon>
        <taxon>Metazoa</taxon>
        <taxon>Ecdysozoa</taxon>
        <taxon>Arthropoda</taxon>
        <taxon>Chelicerata</taxon>
        <taxon>Arachnida</taxon>
        <taxon>Acari</taxon>
        <taxon>Acariformes</taxon>
        <taxon>Sarcoptiformes</taxon>
        <taxon>Oribatida</taxon>
        <taxon>Brachypylina</taxon>
        <taxon>Oppioidea</taxon>
        <taxon>Oppiidae</taxon>
        <taxon>Medioppia</taxon>
    </lineage>
</organism>